<protein>
    <submittedName>
        <fullName evidence="1">Uncharacterized protein</fullName>
    </submittedName>
</protein>
<reference evidence="2" key="1">
    <citation type="submission" date="2018-11" db="EMBL/GenBank/DDBJ databases">
        <title>Proposal to divide the Flavobacteriaceae and reorganize its genera based on Amino Acid Identity values calculated from whole genome sequences.</title>
        <authorList>
            <person name="Nicholson A.C."/>
            <person name="Gulvik C.A."/>
            <person name="Whitney A.M."/>
            <person name="Sheth M."/>
            <person name="Batra D."/>
            <person name="Pryor J."/>
            <person name="Bernardet J.-F."/>
            <person name="Hugo C."/>
            <person name="Kampfer P."/>
            <person name="Newman J.D."/>
            <person name="McQuiston J.R."/>
        </authorList>
    </citation>
    <scope>NUCLEOTIDE SEQUENCE [LARGE SCALE GENOMIC DNA]</scope>
    <source>
        <strain evidence="2">H6466</strain>
    </source>
</reference>
<dbReference type="Proteomes" id="UP000272316">
    <property type="component" value="Chromosome"/>
</dbReference>
<dbReference type="AlphaFoldDB" id="A0A3G8ZE91"/>
<evidence type="ECO:0000313" key="2">
    <source>
        <dbReference type="Proteomes" id="UP000272316"/>
    </source>
</evidence>
<accession>A0A3G8ZE91</accession>
<gene>
    <name evidence="1" type="ORF">EIB75_10740</name>
</gene>
<organism evidence="1 2">
    <name type="scientific">Epilithonimonas vandammei</name>
    <dbReference type="NCBI Taxonomy" id="2487072"/>
    <lineage>
        <taxon>Bacteria</taxon>
        <taxon>Pseudomonadati</taxon>
        <taxon>Bacteroidota</taxon>
        <taxon>Flavobacteriia</taxon>
        <taxon>Flavobacteriales</taxon>
        <taxon>Weeksellaceae</taxon>
        <taxon>Chryseobacterium group</taxon>
        <taxon>Epilithonimonas</taxon>
    </lineage>
</organism>
<sequence length="218" mass="25692">MQLVKIENALSVPEVIKSSPLICTEGKKNDVVKQIIRIIEYFLKIVGKEMEVFQIQILAGDLYDRFKTDTVDDIIILFKMARKGEFGKVYKIDNFEVMRWVDEYFLHKSAEREKMIEKKKNSFKKQSVETAMSDEAYAKFTELQKRISDPIKKRAETFSISKALKSMDGYLEDLDKTSQKLSDNDLKFEILKTQNTNQQAWEILMLEQERRKQLKKKK</sequence>
<name>A0A3G8ZE91_9FLAO</name>
<evidence type="ECO:0000313" key="1">
    <source>
        <dbReference type="EMBL" id="AZI55699.1"/>
    </source>
</evidence>
<proteinExistence type="predicted"/>
<dbReference type="EMBL" id="CP034160">
    <property type="protein sequence ID" value="AZI55699.1"/>
    <property type="molecule type" value="Genomic_DNA"/>
</dbReference>
<dbReference type="KEGG" id="eva:EIB75_10740"/>
<dbReference type="RefSeq" id="WP_124986663.1">
    <property type="nucleotide sequence ID" value="NZ_CP034160.1"/>
</dbReference>